<dbReference type="PANTHER" id="PTHR31637">
    <property type="entry name" value="2,3-BISPHOSPHOGLYCERATE-INDEPENDENT PHOSPHOGLYCERATE MUTASE"/>
    <property type="match status" value="1"/>
</dbReference>
<name>R0KR95_NOSB1</name>
<organism evidence="11 12">
    <name type="scientific">Nosema bombycis (strain CQ1 / CVCC 102059)</name>
    <name type="common">Microsporidian parasite</name>
    <name type="synonym">Pebrine of silkworm</name>
    <dbReference type="NCBI Taxonomy" id="578461"/>
    <lineage>
        <taxon>Eukaryota</taxon>
        <taxon>Fungi</taxon>
        <taxon>Fungi incertae sedis</taxon>
        <taxon>Microsporidia</taxon>
        <taxon>Nosematidae</taxon>
        <taxon>Nosema</taxon>
    </lineage>
</organism>
<dbReference type="GO" id="GO:0030145">
    <property type="term" value="F:manganese ion binding"/>
    <property type="evidence" value="ECO:0007669"/>
    <property type="project" value="InterPro"/>
</dbReference>
<evidence type="ECO:0000256" key="8">
    <source>
        <dbReference type="ARBA" id="ARBA00023235"/>
    </source>
</evidence>
<keyword evidence="7" id="KW-0464">Manganese</keyword>
<dbReference type="AlphaFoldDB" id="R0KR95"/>
<evidence type="ECO:0000313" key="12">
    <source>
        <dbReference type="Proteomes" id="UP000016927"/>
    </source>
</evidence>
<dbReference type="GO" id="GO:0004619">
    <property type="term" value="F:phosphoglycerate mutase activity"/>
    <property type="evidence" value="ECO:0007669"/>
    <property type="project" value="UniProtKB-EC"/>
</dbReference>
<dbReference type="InterPro" id="IPR005995">
    <property type="entry name" value="Pgm_bpd_ind"/>
</dbReference>
<proteinExistence type="inferred from homology"/>
<sequence length="189" mass="21760">MYKMKMNDETLRPFRTSTEGLITKNDTIIFLNFRSDRMRQIVDRFVSNGNKIFTMVEYKKNLPVEVLYKQSVVKNTLSEVLSFNNIPHSHIAESEKYAHVTYFFNGGNEKQFEHEKRFIIDSPKVKSFDEKPEMSSEKITETIIQEIDLNTPSIIANFASPDMVGHTGNYDATLKAIAKVDECIGTIYA</sequence>
<dbReference type="STRING" id="578461.R0KR95"/>
<keyword evidence="5" id="KW-0479">Metal-binding</keyword>
<dbReference type="Pfam" id="PF01676">
    <property type="entry name" value="Metalloenzyme"/>
    <property type="match status" value="1"/>
</dbReference>
<dbReference type="GO" id="GO:0006096">
    <property type="term" value="P:glycolytic process"/>
    <property type="evidence" value="ECO:0007669"/>
    <property type="project" value="UniProtKB-UniPathway"/>
</dbReference>
<reference evidence="11 12" key="1">
    <citation type="journal article" date="2013" name="BMC Genomics">
        <title>Comparative genomics of parasitic silkworm microsporidia reveal an association between genome expansion and host adaptation.</title>
        <authorList>
            <person name="Pan G."/>
            <person name="Xu J."/>
            <person name="Li T."/>
            <person name="Xia Q."/>
            <person name="Liu S.L."/>
            <person name="Zhang G."/>
            <person name="Li S."/>
            <person name="Li C."/>
            <person name="Liu H."/>
            <person name="Yang L."/>
            <person name="Liu T."/>
            <person name="Zhang X."/>
            <person name="Wu Z."/>
            <person name="Fan W."/>
            <person name="Dang X."/>
            <person name="Xiang H."/>
            <person name="Tao M."/>
            <person name="Li Y."/>
            <person name="Hu J."/>
            <person name="Li Z."/>
            <person name="Lin L."/>
            <person name="Luo J."/>
            <person name="Geng L."/>
            <person name="Wang L."/>
            <person name="Long M."/>
            <person name="Wan Y."/>
            <person name="He N."/>
            <person name="Zhang Z."/>
            <person name="Lu C."/>
            <person name="Keeling P.J."/>
            <person name="Wang J."/>
            <person name="Xiang Z."/>
            <person name="Zhou Z."/>
        </authorList>
    </citation>
    <scope>NUCLEOTIDE SEQUENCE [LARGE SCALE GENOMIC DNA]</scope>
    <source>
        <strain evidence="12">CQ1 / CVCC 102059</strain>
    </source>
</reference>
<feature type="domain" description="BPG-independent PGAM N-terminal" evidence="10">
    <location>
        <begin position="2"/>
        <end position="57"/>
    </location>
</feature>
<dbReference type="EC" id="5.4.2.12" evidence="4"/>
<dbReference type="Proteomes" id="UP000016927">
    <property type="component" value="Unassembled WGS sequence"/>
</dbReference>
<dbReference type="InterPro" id="IPR011258">
    <property type="entry name" value="BPG-indep_PGM_N"/>
</dbReference>
<dbReference type="Gene3D" id="3.40.1450.10">
    <property type="entry name" value="BPG-independent phosphoglycerate mutase, domain B"/>
    <property type="match status" value="1"/>
</dbReference>
<keyword evidence="12" id="KW-1185">Reference proteome</keyword>
<evidence type="ECO:0000256" key="2">
    <source>
        <dbReference type="ARBA" id="ARBA00004798"/>
    </source>
</evidence>
<dbReference type="InterPro" id="IPR006124">
    <property type="entry name" value="Metalloenzyme"/>
</dbReference>
<dbReference type="VEuPathDB" id="MicrosporidiaDB:NBO_375g0010"/>
<evidence type="ECO:0000256" key="7">
    <source>
        <dbReference type="ARBA" id="ARBA00023211"/>
    </source>
</evidence>
<evidence type="ECO:0000256" key="1">
    <source>
        <dbReference type="ARBA" id="ARBA00001936"/>
    </source>
</evidence>
<dbReference type="PANTHER" id="PTHR31637:SF0">
    <property type="entry name" value="2,3-BISPHOSPHOGLYCERATE-INDEPENDENT PHOSPHOGLYCERATE MUTASE"/>
    <property type="match status" value="1"/>
</dbReference>
<keyword evidence="8" id="KW-0413">Isomerase</keyword>
<dbReference type="OrthoDB" id="1886626at2759"/>
<evidence type="ECO:0000256" key="5">
    <source>
        <dbReference type="ARBA" id="ARBA00022723"/>
    </source>
</evidence>
<evidence type="ECO:0000259" key="9">
    <source>
        <dbReference type="Pfam" id="PF01676"/>
    </source>
</evidence>
<dbReference type="HOGENOM" id="CLU_1434812_0_0_1"/>
<evidence type="ECO:0000313" key="11">
    <source>
        <dbReference type="EMBL" id="EOB12732.1"/>
    </source>
</evidence>
<comment type="cofactor">
    <cofactor evidence="1">
        <name>Mn(2+)</name>
        <dbReference type="ChEBI" id="CHEBI:29035"/>
    </cofactor>
</comment>
<dbReference type="Gene3D" id="3.40.720.10">
    <property type="entry name" value="Alkaline Phosphatase, subunit A"/>
    <property type="match status" value="1"/>
</dbReference>
<evidence type="ECO:0000256" key="4">
    <source>
        <dbReference type="ARBA" id="ARBA00012026"/>
    </source>
</evidence>
<dbReference type="GO" id="GO:0006007">
    <property type="term" value="P:glucose catabolic process"/>
    <property type="evidence" value="ECO:0007669"/>
    <property type="project" value="InterPro"/>
</dbReference>
<comment type="pathway">
    <text evidence="2">Carbohydrate degradation; glycolysis; pyruvate from D-glyceraldehyde 3-phosphate: step 3/5.</text>
</comment>
<dbReference type="SUPFAM" id="SSF53649">
    <property type="entry name" value="Alkaline phosphatase-like"/>
    <property type="match status" value="1"/>
</dbReference>
<dbReference type="SUPFAM" id="SSF64158">
    <property type="entry name" value="2,3-Bisphosphoglycerate-independent phosphoglycerate mutase, substrate-binding domain"/>
    <property type="match status" value="1"/>
</dbReference>
<keyword evidence="6" id="KW-0324">Glycolysis</keyword>
<evidence type="ECO:0000256" key="6">
    <source>
        <dbReference type="ARBA" id="ARBA00023152"/>
    </source>
</evidence>
<feature type="domain" description="Metalloenzyme" evidence="9">
    <location>
        <begin position="69"/>
        <end position="187"/>
    </location>
</feature>
<gene>
    <name evidence="11" type="primary">GPMI</name>
    <name evidence="11" type="ORF">NBO_375g0010</name>
</gene>
<comment type="similarity">
    <text evidence="3">Belongs to the BPG-independent phosphoglycerate mutase family.</text>
</comment>
<dbReference type="Pfam" id="PF06415">
    <property type="entry name" value="iPGM_N"/>
    <property type="match status" value="1"/>
</dbReference>
<protein>
    <recommendedName>
        <fullName evidence="4">phosphoglycerate mutase (2,3-diphosphoglycerate-independent)</fullName>
        <ecNumber evidence="4">5.4.2.12</ecNumber>
    </recommendedName>
</protein>
<evidence type="ECO:0000256" key="3">
    <source>
        <dbReference type="ARBA" id="ARBA00008819"/>
    </source>
</evidence>
<dbReference type="GO" id="GO:0005737">
    <property type="term" value="C:cytoplasm"/>
    <property type="evidence" value="ECO:0007669"/>
    <property type="project" value="InterPro"/>
</dbReference>
<dbReference type="InterPro" id="IPR036646">
    <property type="entry name" value="PGAM_B_sf"/>
</dbReference>
<evidence type="ECO:0000259" key="10">
    <source>
        <dbReference type="Pfam" id="PF06415"/>
    </source>
</evidence>
<accession>R0KR95</accession>
<dbReference type="InterPro" id="IPR017850">
    <property type="entry name" value="Alkaline_phosphatase_core_sf"/>
</dbReference>
<dbReference type="EMBL" id="KB909283">
    <property type="protein sequence ID" value="EOB12732.1"/>
    <property type="molecule type" value="Genomic_DNA"/>
</dbReference>
<dbReference type="UniPathway" id="UPA00109">
    <property type="reaction ID" value="UER00186"/>
</dbReference>